<keyword evidence="1" id="KW-0540">Nuclease</keyword>
<comment type="caution">
    <text evidence="1">The sequence shown here is derived from an EMBL/GenBank/DDBJ whole genome shotgun (WGS) entry which is preliminary data.</text>
</comment>
<dbReference type="GO" id="GO:0004527">
    <property type="term" value="F:exonuclease activity"/>
    <property type="evidence" value="ECO:0007669"/>
    <property type="project" value="UniProtKB-KW"/>
</dbReference>
<dbReference type="GO" id="GO:0003676">
    <property type="term" value="F:nucleic acid binding"/>
    <property type="evidence" value="ECO:0007669"/>
    <property type="project" value="InterPro"/>
</dbReference>
<evidence type="ECO:0000313" key="2">
    <source>
        <dbReference type="Proteomes" id="UP000295431"/>
    </source>
</evidence>
<dbReference type="EMBL" id="SMJW01000197">
    <property type="protein sequence ID" value="TDC09387.1"/>
    <property type="molecule type" value="Genomic_DNA"/>
</dbReference>
<dbReference type="AlphaFoldDB" id="A0A4R4NNV0"/>
<dbReference type="InterPro" id="IPR012337">
    <property type="entry name" value="RNaseH-like_sf"/>
</dbReference>
<gene>
    <name evidence="1" type="ORF">E1284_29570</name>
</gene>
<protein>
    <submittedName>
        <fullName evidence="1">Exonuclease</fullName>
    </submittedName>
</protein>
<dbReference type="InterPro" id="IPR036397">
    <property type="entry name" value="RNaseH_sf"/>
</dbReference>
<dbReference type="Proteomes" id="UP000295431">
    <property type="component" value="Unassembled WGS sequence"/>
</dbReference>
<proteinExistence type="predicted"/>
<dbReference type="Gene3D" id="3.30.420.10">
    <property type="entry name" value="Ribonuclease H-like superfamily/Ribonuclease H"/>
    <property type="match status" value="1"/>
</dbReference>
<keyword evidence="1" id="KW-0269">Exonuclease</keyword>
<accession>A0A4R4NNV0</accession>
<name>A0A4R4NNV0_9ACTN</name>
<keyword evidence="1" id="KW-0378">Hydrolase</keyword>
<keyword evidence="2" id="KW-1185">Reference proteome</keyword>
<dbReference type="SUPFAM" id="SSF53098">
    <property type="entry name" value="Ribonuclease H-like"/>
    <property type="match status" value="1"/>
</dbReference>
<evidence type="ECO:0000313" key="1">
    <source>
        <dbReference type="EMBL" id="TDC09387.1"/>
    </source>
</evidence>
<sequence length="215" mass="23149">MPGRSTRGAAVPERELYVSVDVEADGPIPGPYSMLSFGMAACGTFDGRVFAPDDPAESTFYAELKPISDAYVPESLAVSGLDRDRLAAEGRDPAEAMNAAAAWVAGVTAAAGASPVLVAYPLGFDWMFLYWYWTRFADAGSPFGHSRHLDLKSLYAAKAGAMVTRSTKRQMPAELLSDRPHTHNALDDAIEQAELFHNLFRWTGPSSRADASSAE</sequence>
<dbReference type="OrthoDB" id="9803925at2"/>
<reference evidence="1 2" key="1">
    <citation type="submission" date="2019-03" db="EMBL/GenBank/DDBJ databases">
        <title>Draft genome sequences of novel Actinobacteria.</title>
        <authorList>
            <person name="Sahin N."/>
            <person name="Ay H."/>
            <person name="Saygin H."/>
        </authorList>
    </citation>
    <scope>NUCLEOTIDE SEQUENCE [LARGE SCALE GENOMIC DNA]</scope>
    <source>
        <strain evidence="1 2">DSM 45347</strain>
    </source>
</reference>
<organism evidence="1 2">
    <name type="scientific">Actinomadura bangladeshensis</name>
    <dbReference type="NCBI Taxonomy" id="453573"/>
    <lineage>
        <taxon>Bacteria</taxon>
        <taxon>Bacillati</taxon>
        <taxon>Actinomycetota</taxon>
        <taxon>Actinomycetes</taxon>
        <taxon>Streptosporangiales</taxon>
        <taxon>Thermomonosporaceae</taxon>
        <taxon>Actinomadura</taxon>
    </lineage>
</organism>